<keyword evidence="2" id="KW-1185">Reference proteome</keyword>
<reference evidence="1 2" key="1">
    <citation type="submission" date="2018-01" db="EMBL/GenBank/DDBJ databases">
        <title>Whole genome analyses suggest that Burkholderia sensu lato contains two further novel genera in the rhizoxinica-symbiotica group Mycetohabitans gen. nov., and Trinickia gen. nov.: implications for the evolution of diazotrophy and nodulation in the Burkholderiaceae.</title>
        <authorList>
            <person name="Estrada-de los Santos P."/>
            <person name="Palmer M."/>
            <person name="Chavez-Ramirez B."/>
            <person name="Beukes C."/>
            <person name="Steenkamp E.T."/>
            <person name="Hirsch A.M."/>
            <person name="Manyaka P."/>
            <person name="Maluk M."/>
            <person name="Lafos M."/>
            <person name="Crook M."/>
            <person name="Gross E."/>
            <person name="Simon M.F."/>
            <person name="Bueno dos Reis Junior F."/>
            <person name="Poole P.S."/>
            <person name="Venter S.N."/>
            <person name="James E.K."/>
        </authorList>
    </citation>
    <scope>NUCLEOTIDE SEQUENCE [LARGE SCALE GENOMIC DNA]</scope>
    <source>
        <strain evidence="1 2">GP25-8</strain>
    </source>
</reference>
<proteinExistence type="predicted"/>
<accession>A0A2N7VZ19</accession>
<name>A0A2N7VZ19_9BURK</name>
<evidence type="ECO:0000313" key="1">
    <source>
        <dbReference type="EMBL" id="PMS22388.1"/>
    </source>
</evidence>
<dbReference type="AlphaFoldDB" id="A0A2N7VZ19"/>
<protein>
    <submittedName>
        <fullName evidence="1">Uncharacterized protein</fullName>
    </submittedName>
</protein>
<evidence type="ECO:0000313" key="2">
    <source>
        <dbReference type="Proteomes" id="UP000235347"/>
    </source>
</evidence>
<gene>
    <name evidence="1" type="ORF">C0Z19_17605</name>
</gene>
<dbReference type="EMBL" id="PNYB01000014">
    <property type="protein sequence ID" value="PMS22388.1"/>
    <property type="molecule type" value="Genomic_DNA"/>
</dbReference>
<dbReference type="Proteomes" id="UP000235347">
    <property type="component" value="Unassembled WGS sequence"/>
</dbReference>
<comment type="caution">
    <text evidence="1">The sequence shown here is derived from an EMBL/GenBank/DDBJ whole genome shotgun (WGS) entry which is preliminary data.</text>
</comment>
<sequence length="65" mass="7099">MKGLWAVAGGVKLHAAGCQRPLAEAQQSGVSLMRANADGEPEKVLQSLSSWALRSDAWRRWSKYS</sequence>
<organism evidence="1 2">
    <name type="scientific">Trinickia soli</name>
    <dbReference type="NCBI Taxonomy" id="380675"/>
    <lineage>
        <taxon>Bacteria</taxon>
        <taxon>Pseudomonadati</taxon>
        <taxon>Pseudomonadota</taxon>
        <taxon>Betaproteobacteria</taxon>
        <taxon>Burkholderiales</taxon>
        <taxon>Burkholderiaceae</taxon>
        <taxon>Trinickia</taxon>
    </lineage>
</organism>